<evidence type="ECO:0000313" key="3">
    <source>
        <dbReference type="Proteomes" id="UP000324611"/>
    </source>
</evidence>
<dbReference type="RefSeq" id="WP_149838266.1">
    <property type="nucleotide sequence ID" value="NZ_VUOC01000002.1"/>
</dbReference>
<keyword evidence="3" id="KW-1185">Reference proteome</keyword>
<gene>
    <name evidence="2" type="ORF">F0L74_12880</name>
</gene>
<proteinExistence type="predicted"/>
<organism evidence="2 3">
    <name type="scientific">Chitinophaga agrisoli</name>
    <dbReference type="NCBI Taxonomy" id="2607653"/>
    <lineage>
        <taxon>Bacteria</taxon>
        <taxon>Pseudomonadati</taxon>
        <taxon>Bacteroidota</taxon>
        <taxon>Chitinophagia</taxon>
        <taxon>Chitinophagales</taxon>
        <taxon>Chitinophagaceae</taxon>
        <taxon>Chitinophaga</taxon>
    </lineage>
</organism>
<keyword evidence="1" id="KW-0812">Transmembrane</keyword>
<accession>A0A5B2VXQ3</accession>
<evidence type="ECO:0000313" key="2">
    <source>
        <dbReference type="EMBL" id="KAA2243390.1"/>
    </source>
</evidence>
<protein>
    <submittedName>
        <fullName evidence="2">Uncharacterized protein</fullName>
    </submittedName>
</protein>
<feature type="transmembrane region" description="Helical" evidence="1">
    <location>
        <begin position="7"/>
        <end position="26"/>
    </location>
</feature>
<reference evidence="2 3" key="1">
    <citation type="submission" date="2019-09" db="EMBL/GenBank/DDBJ databases">
        <title>Chitinophaga ginsengihumi sp. nov., isolated from soil of ginseng rhizosphere.</title>
        <authorList>
            <person name="Lee J."/>
        </authorList>
    </citation>
    <scope>NUCLEOTIDE SEQUENCE [LARGE SCALE GENOMIC DNA]</scope>
    <source>
        <strain evidence="2 3">BN140078</strain>
    </source>
</reference>
<feature type="transmembrane region" description="Helical" evidence="1">
    <location>
        <begin position="76"/>
        <end position="94"/>
    </location>
</feature>
<feature type="transmembrane region" description="Helical" evidence="1">
    <location>
        <begin position="46"/>
        <end position="64"/>
    </location>
</feature>
<comment type="caution">
    <text evidence="2">The sequence shown here is derived from an EMBL/GenBank/DDBJ whole genome shotgun (WGS) entry which is preliminary data.</text>
</comment>
<dbReference type="EMBL" id="VUOC01000002">
    <property type="protein sequence ID" value="KAA2243390.1"/>
    <property type="molecule type" value="Genomic_DNA"/>
</dbReference>
<name>A0A5B2VXQ3_9BACT</name>
<reference evidence="2 3" key="2">
    <citation type="submission" date="2019-09" db="EMBL/GenBank/DDBJ databases">
        <authorList>
            <person name="Jin C."/>
        </authorList>
    </citation>
    <scope>NUCLEOTIDE SEQUENCE [LARGE SCALE GENOMIC DNA]</scope>
    <source>
        <strain evidence="2 3">BN140078</strain>
    </source>
</reference>
<dbReference type="Proteomes" id="UP000324611">
    <property type="component" value="Unassembled WGS sequence"/>
</dbReference>
<keyword evidence="1" id="KW-0472">Membrane</keyword>
<keyword evidence="1" id="KW-1133">Transmembrane helix</keyword>
<evidence type="ECO:0000256" key="1">
    <source>
        <dbReference type="SAM" id="Phobius"/>
    </source>
</evidence>
<dbReference type="AlphaFoldDB" id="A0A5B2VXQ3"/>
<sequence length="214" mass="24624">MKELSLKYLAIAAINMVILTLLQALWTDKLELILNNWFRPIEFLKIWGATVISVSGIWLFLLYTKRRSINSVKFKLTGAIMVTLIASSYLYTTYIQKAVRNILVNETHPKSTISKIRSGNLLANGTMADGLSLYEYRELAEMNRFPPVPDQAQNIEYSYQYDGFLPDYSFTLLYELPKGVKVDSFNYTEKGISRNQSVDTLENTIRVIYTEVVY</sequence>